<reference evidence="1 2" key="1">
    <citation type="submission" date="2020-08" db="EMBL/GenBank/DDBJ databases">
        <title>Genome sequencing of Purple Non-Sulfur Bacteria from various extreme environments.</title>
        <authorList>
            <person name="Mayer M."/>
        </authorList>
    </citation>
    <scope>NUCLEOTIDE SEQUENCE [LARGE SCALE GENOMIC DNA]</scope>
    <source>
        <strain evidence="1 2">JA135</strain>
    </source>
</reference>
<dbReference type="InterPro" id="IPR045851">
    <property type="entry name" value="AMP-bd_C_sf"/>
</dbReference>
<dbReference type="AlphaFoldDB" id="A0A7W6RXS4"/>
<comment type="caution">
    <text evidence="1">The sequence shown here is derived from an EMBL/GenBank/DDBJ whole genome shotgun (WGS) entry which is preliminary data.</text>
</comment>
<evidence type="ECO:0000313" key="2">
    <source>
        <dbReference type="Proteomes" id="UP000555728"/>
    </source>
</evidence>
<organism evidence="1 2">
    <name type="scientific">Roseospira goensis</name>
    <dbReference type="NCBI Taxonomy" id="391922"/>
    <lineage>
        <taxon>Bacteria</taxon>
        <taxon>Pseudomonadati</taxon>
        <taxon>Pseudomonadota</taxon>
        <taxon>Alphaproteobacteria</taxon>
        <taxon>Rhodospirillales</taxon>
        <taxon>Rhodospirillaceae</taxon>
        <taxon>Roseospira</taxon>
    </lineage>
</organism>
<proteinExistence type="predicted"/>
<accession>A0A7W6RXS4</accession>
<dbReference type="EC" id="6.2.1.30" evidence="1"/>
<sequence>MTGAVPFPRDAINAMLERLRGHPFHGPRLPARVTDAADFAATVPLMRREDLLAELRKPGLGAFACPHAVRMNFSPMGGGLAPILHTAGDLAALTAACRTHLDACGIGPGDVCAVTFGYHLFVAGLFYQTQMETCGVTCLPLGPGEAARTAGLCAEAGVTVLAGNPSFALTLREAGMPPPRVFFAGGEPFTGNRPLYAAVRAAMPDTLLIDSFSLSEVLPVARTVPGGTGVHVFDELVYAEVIDPDSATPLPPGTRGELVLTHLVKEAQPLVRYRTGDLTVLTHTAPLHGRTVNLPRVVFGRTDSMVKARGVKLYPSELRSVLLGVPGVTGGHRLTVRTVDGRDHLTLSVAGTLDDATAEAVRRAFKSQTLVSLDALETVDTLPDGPAIADAR</sequence>
<dbReference type="RefSeq" id="WP_184432136.1">
    <property type="nucleotide sequence ID" value="NZ_JACIGI010000005.1"/>
</dbReference>
<evidence type="ECO:0000313" key="1">
    <source>
        <dbReference type="EMBL" id="MBB4285184.1"/>
    </source>
</evidence>
<dbReference type="SUPFAM" id="SSF56801">
    <property type="entry name" value="Acetyl-CoA synthetase-like"/>
    <property type="match status" value="1"/>
</dbReference>
<dbReference type="InterPro" id="IPR042099">
    <property type="entry name" value="ANL_N_sf"/>
</dbReference>
<gene>
    <name evidence="1" type="ORF">GGD88_000901</name>
</gene>
<dbReference type="Gene3D" id="3.40.50.12780">
    <property type="entry name" value="N-terminal domain of ligase-like"/>
    <property type="match status" value="1"/>
</dbReference>
<dbReference type="EMBL" id="JACIGI010000005">
    <property type="protein sequence ID" value="MBB4285184.1"/>
    <property type="molecule type" value="Genomic_DNA"/>
</dbReference>
<keyword evidence="1" id="KW-0436">Ligase</keyword>
<dbReference type="Proteomes" id="UP000555728">
    <property type="component" value="Unassembled WGS sequence"/>
</dbReference>
<keyword evidence="2" id="KW-1185">Reference proteome</keyword>
<protein>
    <submittedName>
        <fullName evidence="1">Phenylacetate-CoA ligase</fullName>
        <ecNumber evidence="1">6.2.1.30</ecNumber>
    </submittedName>
</protein>
<dbReference type="PANTHER" id="PTHR43845:SF1">
    <property type="entry name" value="BLR5969 PROTEIN"/>
    <property type="match status" value="1"/>
</dbReference>
<dbReference type="PANTHER" id="PTHR43845">
    <property type="entry name" value="BLR5969 PROTEIN"/>
    <property type="match status" value="1"/>
</dbReference>
<dbReference type="GO" id="GO:0047475">
    <property type="term" value="F:phenylacetate-CoA ligase activity"/>
    <property type="evidence" value="ECO:0007669"/>
    <property type="project" value="UniProtKB-EC"/>
</dbReference>
<dbReference type="Gene3D" id="3.30.300.30">
    <property type="match status" value="1"/>
</dbReference>
<name>A0A7W6RXS4_9PROT</name>